<proteinExistence type="predicted"/>
<keyword evidence="2" id="KW-1133">Transmembrane helix</keyword>
<evidence type="ECO:0000313" key="4">
    <source>
        <dbReference type="Proteomes" id="UP000316500"/>
    </source>
</evidence>
<sequence length="254" mass="27046">MTPEEKLCSRSWRMRNSAGILWSILSFGLLTGVGFLIRGAKSKDKLFIGLGVGFLIVGIGLFVSVGMFDAGTKEAPIRSTASTIWGWVWFTSFIGGIVTAVVTNKKWLLWRAHTPDTKWYAQAGATQQQTPVSPAQGYDPNAAAAAFAAPSPAATYTNSAPTQTGSIDVNAASAQELVGSLGVDADTANRIIATRQQMGSFSSFEQLVAKAQVPPHLLIPQRGKLTFGTDQNVPGTPPVQPTQQAPQASRRLDL</sequence>
<keyword evidence="2" id="KW-0812">Transmembrane</keyword>
<comment type="caution">
    <text evidence="3">The sequence shown here is derived from an EMBL/GenBank/DDBJ whole genome shotgun (WGS) entry which is preliminary data.</text>
</comment>
<protein>
    <submittedName>
        <fullName evidence="3">Helix-hairpin-helix domain-containing protein</fullName>
    </submittedName>
</protein>
<feature type="transmembrane region" description="Helical" evidence="2">
    <location>
        <begin position="20"/>
        <end position="39"/>
    </location>
</feature>
<feature type="region of interest" description="Disordered" evidence="1">
    <location>
        <begin position="226"/>
        <end position="254"/>
    </location>
</feature>
<dbReference type="OrthoDB" id="9790239at2"/>
<dbReference type="InterPro" id="IPR010994">
    <property type="entry name" value="RuvA_2-like"/>
</dbReference>
<accession>A0A558H4N8</accession>
<dbReference type="Proteomes" id="UP000316500">
    <property type="component" value="Unassembled WGS sequence"/>
</dbReference>
<dbReference type="Pfam" id="PF12836">
    <property type="entry name" value="HHH_3"/>
    <property type="match status" value="1"/>
</dbReference>
<feature type="transmembrane region" description="Helical" evidence="2">
    <location>
        <begin position="46"/>
        <end position="64"/>
    </location>
</feature>
<dbReference type="AlphaFoldDB" id="A0A558H4N8"/>
<dbReference type="EMBL" id="VNFK01000005">
    <property type="protein sequence ID" value="TVU64094.1"/>
    <property type="molecule type" value="Genomic_DNA"/>
</dbReference>
<organism evidence="3 4">
    <name type="scientific">Paenarthrobacter nitroguajacolicus</name>
    <name type="common">Arthrobacter nitroguajacolicus</name>
    <dbReference type="NCBI Taxonomy" id="211146"/>
    <lineage>
        <taxon>Bacteria</taxon>
        <taxon>Bacillati</taxon>
        <taxon>Actinomycetota</taxon>
        <taxon>Actinomycetes</taxon>
        <taxon>Micrococcales</taxon>
        <taxon>Micrococcaceae</taxon>
        <taxon>Paenarthrobacter</taxon>
    </lineage>
</organism>
<dbReference type="SUPFAM" id="SSF47781">
    <property type="entry name" value="RuvA domain 2-like"/>
    <property type="match status" value="1"/>
</dbReference>
<evidence type="ECO:0000256" key="1">
    <source>
        <dbReference type="SAM" id="MobiDB-lite"/>
    </source>
</evidence>
<gene>
    <name evidence="3" type="ORF">FQP90_08895</name>
</gene>
<evidence type="ECO:0000313" key="3">
    <source>
        <dbReference type="EMBL" id="TVU64094.1"/>
    </source>
</evidence>
<name>A0A558H4N8_PAENT</name>
<dbReference type="Gene3D" id="1.10.150.280">
    <property type="entry name" value="AF1531-like domain"/>
    <property type="match status" value="1"/>
</dbReference>
<evidence type="ECO:0000256" key="2">
    <source>
        <dbReference type="SAM" id="Phobius"/>
    </source>
</evidence>
<feature type="transmembrane region" description="Helical" evidence="2">
    <location>
        <begin position="84"/>
        <end position="103"/>
    </location>
</feature>
<dbReference type="RefSeq" id="WP_144649365.1">
    <property type="nucleotide sequence ID" value="NZ_VNFK01000005.1"/>
</dbReference>
<reference evidence="3 4" key="1">
    <citation type="submission" date="2019-07" db="EMBL/GenBank/DDBJ databases">
        <title>Diversity of Bacteria from Kongsfjorden, Arctic.</title>
        <authorList>
            <person name="Yu Y."/>
        </authorList>
    </citation>
    <scope>NUCLEOTIDE SEQUENCE [LARGE SCALE GENOMIC DNA]</scope>
    <source>
        <strain evidence="3 4">SM1928</strain>
    </source>
</reference>
<keyword evidence="2" id="KW-0472">Membrane</keyword>